<protein>
    <submittedName>
        <fullName evidence="1">Uncharacterized protein</fullName>
    </submittedName>
</protein>
<proteinExistence type="predicted"/>
<accession>A0AAW1U2G8</accession>
<sequence length="70" mass="8288">YTMLFTGKTINEEQKIIKSLKLGVRNICILSSVTTDESQELKIEEKCRIFRKKLKYRLSVQTKYKMSINK</sequence>
<dbReference type="EMBL" id="JARQZJ010000038">
    <property type="protein sequence ID" value="KAK9876728.1"/>
    <property type="molecule type" value="Genomic_DNA"/>
</dbReference>
<organism evidence="1 2">
    <name type="scientific">Henosepilachna vigintioctopunctata</name>
    <dbReference type="NCBI Taxonomy" id="420089"/>
    <lineage>
        <taxon>Eukaryota</taxon>
        <taxon>Metazoa</taxon>
        <taxon>Ecdysozoa</taxon>
        <taxon>Arthropoda</taxon>
        <taxon>Hexapoda</taxon>
        <taxon>Insecta</taxon>
        <taxon>Pterygota</taxon>
        <taxon>Neoptera</taxon>
        <taxon>Endopterygota</taxon>
        <taxon>Coleoptera</taxon>
        <taxon>Polyphaga</taxon>
        <taxon>Cucujiformia</taxon>
        <taxon>Coccinelloidea</taxon>
        <taxon>Coccinellidae</taxon>
        <taxon>Epilachninae</taxon>
        <taxon>Epilachnini</taxon>
        <taxon>Henosepilachna</taxon>
    </lineage>
</organism>
<feature type="non-terminal residue" evidence="1">
    <location>
        <position position="1"/>
    </location>
</feature>
<evidence type="ECO:0000313" key="2">
    <source>
        <dbReference type="Proteomes" id="UP001431783"/>
    </source>
</evidence>
<name>A0AAW1U2G8_9CUCU</name>
<keyword evidence="2" id="KW-1185">Reference proteome</keyword>
<comment type="caution">
    <text evidence="1">The sequence shown here is derived from an EMBL/GenBank/DDBJ whole genome shotgun (WGS) entry which is preliminary data.</text>
</comment>
<dbReference type="Proteomes" id="UP001431783">
    <property type="component" value="Unassembled WGS sequence"/>
</dbReference>
<dbReference type="AlphaFoldDB" id="A0AAW1U2G8"/>
<reference evidence="1 2" key="1">
    <citation type="submission" date="2023-03" db="EMBL/GenBank/DDBJ databases">
        <title>Genome insight into feeding habits of ladybird beetles.</title>
        <authorList>
            <person name="Li H.-S."/>
            <person name="Huang Y.-H."/>
            <person name="Pang H."/>
        </authorList>
    </citation>
    <scope>NUCLEOTIDE SEQUENCE [LARGE SCALE GENOMIC DNA]</scope>
    <source>
        <strain evidence="1">SYSU_2023b</strain>
        <tissue evidence="1">Whole body</tissue>
    </source>
</reference>
<gene>
    <name evidence="1" type="ORF">WA026_014967</name>
</gene>
<evidence type="ECO:0000313" key="1">
    <source>
        <dbReference type="EMBL" id="KAK9876728.1"/>
    </source>
</evidence>